<sequence>MSNSGLNLDRLHRDNLSLVLYNLIKFVDGFFLDNNSLSIIKLLIEHKFDSNSFQISEQMSLELNAIQEKIRANLDSPLNLVSLNSDTIRNEDNGLDDEFEDVDENDDVIENANLVIPDTLSSTSAVGQQSQFNQNFNMNYFMSFFQTKMAELTFNINSKMSEFNNKITQSVDDKLKIFGKLVVNNDSTKLYIKKLNKLTNDNLRYECHLKLFKSYLDGEKTPPSLTHSRFPRPLFRDKERYIEAYNKVIESSQKMIINCNIKELETRIKENIDEIAQLKILLSNAIDDIEAFMSNVDKNNRLKIKEMEEKHNEVFLRVEPKPYTVFNNFNTNLTNNYFSNGLVNIDKDEDVKSVENSEQVLDKAKQNPEQKNNNYKLKNKRNKSIFRDPKRINKRFNYKNSVNYSKTGSYRHNNPKQIRTNKFFNSKKSFDANYNNNPNRTNNLKVASKNFTRNNTFNEKSILNRNVSFFPITRIGNRVYLIDDINFNNCLFDKIKYLIEFLDFGFNFVPCRHYNKASMFYNTKKNFDNELVRLNAKLFYELNKFKRQNIDTNNLLDKPQQIQLENQLSE</sequence>
<evidence type="ECO:0000313" key="1">
    <source>
        <dbReference type="EMBL" id="CAF1129050.1"/>
    </source>
</evidence>
<comment type="caution">
    <text evidence="1">The sequence shown here is derived from an EMBL/GenBank/DDBJ whole genome shotgun (WGS) entry which is preliminary data.</text>
</comment>
<organism evidence="1 2">
    <name type="scientific">Brachionus calyciflorus</name>
    <dbReference type="NCBI Taxonomy" id="104777"/>
    <lineage>
        <taxon>Eukaryota</taxon>
        <taxon>Metazoa</taxon>
        <taxon>Spiralia</taxon>
        <taxon>Gnathifera</taxon>
        <taxon>Rotifera</taxon>
        <taxon>Eurotatoria</taxon>
        <taxon>Monogononta</taxon>
        <taxon>Pseudotrocha</taxon>
        <taxon>Ploima</taxon>
        <taxon>Brachionidae</taxon>
        <taxon>Brachionus</taxon>
    </lineage>
</organism>
<reference evidence="1" key="1">
    <citation type="submission" date="2021-02" db="EMBL/GenBank/DDBJ databases">
        <authorList>
            <person name="Nowell W R."/>
        </authorList>
    </citation>
    <scope>NUCLEOTIDE SEQUENCE</scope>
    <source>
        <strain evidence="1">Ploen Becks lab</strain>
    </source>
</reference>
<proteinExistence type="predicted"/>
<name>A0A814R599_9BILA</name>
<dbReference type="EMBL" id="CAJNOC010009442">
    <property type="protein sequence ID" value="CAF1129050.1"/>
    <property type="molecule type" value="Genomic_DNA"/>
</dbReference>
<gene>
    <name evidence="1" type="ORF">OXX778_LOCUS22389</name>
</gene>
<protein>
    <submittedName>
        <fullName evidence="1">Uncharacterized protein</fullName>
    </submittedName>
</protein>
<accession>A0A814R599</accession>
<keyword evidence="2" id="KW-1185">Reference proteome</keyword>
<evidence type="ECO:0000313" key="2">
    <source>
        <dbReference type="Proteomes" id="UP000663879"/>
    </source>
</evidence>
<dbReference type="Proteomes" id="UP000663879">
    <property type="component" value="Unassembled WGS sequence"/>
</dbReference>
<feature type="non-terminal residue" evidence="1">
    <location>
        <position position="1"/>
    </location>
</feature>
<dbReference type="AlphaFoldDB" id="A0A814R599"/>